<gene>
    <name evidence="1" type="ORF">Q7A36_34055</name>
</gene>
<dbReference type="Proteomes" id="UP001243009">
    <property type="component" value="Unassembled WGS sequence"/>
</dbReference>
<sequence>MSGAAPPRRIRRARRLAATIRQLDHASHPATEARIVALAGELGLPSPEGADPAEQLARIAGAGARLPPEIPVLLAALLRPLLLPGGPAAPARDTVPRTADR</sequence>
<protein>
    <submittedName>
        <fullName evidence="1">Uncharacterized protein</fullName>
    </submittedName>
</protein>
<reference evidence="1 2" key="1">
    <citation type="submission" date="2023-08" db="EMBL/GenBank/DDBJ databases">
        <title>The draft genome sequence of Paracraurococcus sp. LOR1-02.</title>
        <authorList>
            <person name="Kingkaew E."/>
            <person name="Tanasupawat S."/>
        </authorList>
    </citation>
    <scope>NUCLEOTIDE SEQUENCE [LARGE SCALE GENOMIC DNA]</scope>
    <source>
        <strain evidence="1 2">LOR1-02</strain>
    </source>
</reference>
<evidence type="ECO:0000313" key="1">
    <source>
        <dbReference type="EMBL" id="MDO9713401.1"/>
    </source>
</evidence>
<keyword evidence="2" id="KW-1185">Reference proteome</keyword>
<dbReference type="EMBL" id="JAUTWS010000087">
    <property type="protein sequence ID" value="MDO9713401.1"/>
    <property type="molecule type" value="Genomic_DNA"/>
</dbReference>
<organism evidence="1 2">
    <name type="scientific">Paracraurococcus lichenis</name>
    <dbReference type="NCBI Taxonomy" id="3064888"/>
    <lineage>
        <taxon>Bacteria</taxon>
        <taxon>Pseudomonadati</taxon>
        <taxon>Pseudomonadota</taxon>
        <taxon>Alphaproteobacteria</taxon>
        <taxon>Acetobacterales</taxon>
        <taxon>Roseomonadaceae</taxon>
        <taxon>Paracraurococcus</taxon>
    </lineage>
</organism>
<comment type="caution">
    <text evidence="1">The sequence shown here is derived from an EMBL/GenBank/DDBJ whole genome shotgun (WGS) entry which is preliminary data.</text>
</comment>
<dbReference type="RefSeq" id="WP_305108259.1">
    <property type="nucleotide sequence ID" value="NZ_JAUTWS010000087.1"/>
</dbReference>
<proteinExistence type="predicted"/>
<accession>A0ABT9EB51</accession>
<name>A0ABT9EB51_9PROT</name>
<evidence type="ECO:0000313" key="2">
    <source>
        <dbReference type="Proteomes" id="UP001243009"/>
    </source>
</evidence>